<gene>
    <name evidence="2" type="ORF">SKC35_08840</name>
</gene>
<reference evidence="2 3" key="1">
    <citation type="submission" date="2024-03" db="EMBL/GenBank/DDBJ databases">
        <title>Aquirufa genome sequencing.</title>
        <authorList>
            <person name="Pitt A."/>
            <person name="Hahn M.W."/>
        </authorList>
    </citation>
    <scope>NUCLEOTIDE SEQUENCE [LARGE SCALE GENOMIC DNA]</scope>
    <source>
        <strain evidence="2 3">KTFRIE-69F</strain>
    </source>
</reference>
<feature type="chain" id="PRO_5045459015" evidence="1">
    <location>
        <begin position="35"/>
        <end position="263"/>
    </location>
</feature>
<dbReference type="InterPro" id="IPR005901">
    <property type="entry name" value="GLPGLI"/>
</dbReference>
<name>A0ABW6DCB0_9BACT</name>
<evidence type="ECO:0000313" key="3">
    <source>
        <dbReference type="Proteomes" id="UP001598112"/>
    </source>
</evidence>
<comment type="caution">
    <text evidence="2">The sequence shown here is derived from an EMBL/GenBank/DDBJ whole genome shotgun (WGS) entry which is preliminary data.</text>
</comment>
<feature type="signal peptide" evidence="1">
    <location>
        <begin position="1"/>
        <end position="34"/>
    </location>
</feature>
<dbReference type="EMBL" id="JBBKXY010000003">
    <property type="protein sequence ID" value="MFD3293789.1"/>
    <property type="molecule type" value="Genomic_DNA"/>
</dbReference>
<evidence type="ECO:0000313" key="2">
    <source>
        <dbReference type="EMBL" id="MFD3293789.1"/>
    </source>
</evidence>
<organism evidence="2 3">
    <name type="scientific">Aquirufa originis</name>
    <dbReference type="NCBI Taxonomy" id="3096514"/>
    <lineage>
        <taxon>Bacteria</taxon>
        <taxon>Pseudomonadati</taxon>
        <taxon>Bacteroidota</taxon>
        <taxon>Cytophagia</taxon>
        <taxon>Cytophagales</taxon>
        <taxon>Flectobacillaceae</taxon>
        <taxon>Aquirufa</taxon>
    </lineage>
</organism>
<accession>A0ABW6DCB0</accession>
<dbReference type="RefSeq" id="WP_377979044.1">
    <property type="nucleotide sequence ID" value="NZ_JBBKXY010000003.1"/>
</dbReference>
<keyword evidence="1" id="KW-0732">Signal</keyword>
<proteinExistence type="predicted"/>
<keyword evidence="3" id="KW-1185">Reference proteome</keyword>
<evidence type="ECO:0000256" key="1">
    <source>
        <dbReference type="SAM" id="SignalP"/>
    </source>
</evidence>
<dbReference type="NCBIfam" id="TIGR01200">
    <property type="entry name" value="GLPGLI"/>
    <property type="match status" value="1"/>
</dbReference>
<sequence>MSRNNITKLNFTIMKCLKQVLSFCFILLSNVVVAQSSISVEYKEWCPLPEYISGGTNIHKLILYPTYSVYFQSKFIKNNSPYFAASEPEDTFKKANDLLFKFYQGKKILFLSPKINKAYFVVSDSLNLMKWKIQKSKPIRYLGLDCYEAKAHFRGRNFTAYFAPKIKKSDGPFKFSGLPGLIIKVAADDNYTIWQAIKINYNEKANVGITEKFKEKSIPFHTYASWQKQDDKRAIKELIKRYPTAPGEIRIHEFPHLEKNLQL</sequence>
<protein>
    <submittedName>
        <fullName evidence="2">GLPGLI family protein</fullName>
    </submittedName>
</protein>
<dbReference type="Proteomes" id="UP001598112">
    <property type="component" value="Unassembled WGS sequence"/>
</dbReference>